<protein>
    <submittedName>
        <fullName evidence="1">Uncharacterized protein</fullName>
    </submittedName>
</protein>
<keyword evidence="2" id="KW-1185">Reference proteome</keyword>
<gene>
    <name evidence="1" type="ORF">WN55_10539</name>
</gene>
<evidence type="ECO:0000313" key="1">
    <source>
        <dbReference type="EMBL" id="KZC06628.1"/>
    </source>
</evidence>
<organism evidence="1 2">
    <name type="scientific">Dufourea novaeangliae</name>
    <name type="common">Sweat bee</name>
    <dbReference type="NCBI Taxonomy" id="178035"/>
    <lineage>
        <taxon>Eukaryota</taxon>
        <taxon>Metazoa</taxon>
        <taxon>Ecdysozoa</taxon>
        <taxon>Arthropoda</taxon>
        <taxon>Hexapoda</taxon>
        <taxon>Insecta</taxon>
        <taxon>Pterygota</taxon>
        <taxon>Neoptera</taxon>
        <taxon>Endopterygota</taxon>
        <taxon>Hymenoptera</taxon>
        <taxon>Apocrita</taxon>
        <taxon>Aculeata</taxon>
        <taxon>Apoidea</taxon>
        <taxon>Anthophila</taxon>
        <taxon>Halictidae</taxon>
        <taxon>Rophitinae</taxon>
        <taxon>Dufourea</taxon>
    </lineage>
</organism>
<reference evidence="1 2" key="1">
    <citation type="submission" date="2015-07" db="EMBL/GenBank/DDBJ databases">
        <title>The genome of Dufourea novaeangliae.</title>
        <authorList>
            <person name="Pan H."/>
            <person name="Kapheim K."/>
        </authorList>
    </citation>
    <scope>NUCLEOTIDE SEQUENCE [LARGE SCALE GENOMIC DNA]</scope>
    <source>
        <strain evidence="1">0120121106</strain>
        <tissue evidence="1">Whole body</tissue>
    </source>
</reference>
<name>A0A154P603_DUFNO</name>
<dbReference type="Proteomes" id="UP000076502">
    <property type="component" value="Unassembled WGS sequence"/>
</dbReference>
<dbReference type="EMBL" id="KQ434809">
    <property type="protein sequence ID" value="KZC06628.1"/>
    <property type="molecule type" value="Genomic_DNA"/>
</dbReference>
<evidence type="ECO:0000313" key="2">
    <source>
        <dbReference type="Proteomes" id="UP000076502"/>
    </source>
</evidence>
<accession>A0A154P603</accession>
<proteinExistence type="predicted"/>
<sequence length="62" mass="7059">MAPGSQVTPTEWSPNSLEELIDRPLNRDRVAAFFHSEKRQTLTDRVTFCARSTKKGNEIIVL</sequence>
<dbReference type="AlphaFoldDB" id="A0A154P603"/>